<dbReference type="AlphaFoldDB" id="A0A5C3LQB3"/>
<sequence length="538" mass="60793">MLRKRSSKQQSCIFDLVIMHGATSKPSHKSSNVLIFNLPLHNSISLSLGNFVQEHFLQVLHSVHEPTFSELSAQLVRIEQSIKHLQEQQLFLKTKINFASGVTKLPPELLSDIFRLIFYPIYDLSSDSHELEPSPLFLGQVCSSWRDIAWSTPRLWTSLKIVVSRHMSHDLQAQLVEEWISRSGQLPLSIYLSDPHNILPKVKGPRRLLTVLAACSDYWERIDCFPSKSCHMGLANAKGRLPALKELILHRGSDPSNPSCDLFFRAPSLRDISVVGLRTNSLRLPWSQLQIFRGAKVELRECYELLRLASNLVHAHFEDVFQDTTTMLPFHPMELITLERLEVLEVRGDTERDVGMLLDSVTLPSLLDISLKAKVGGIHLNPIVSLFYRSACNVRRVSVLGSRFSDSNLQFIDFLHICCSVVELHLSDYPGPHFPPGLSDRFFEMLLDNVLPDLRVFDYEGTAKFSGIHLLRALETRWAYPNPPASKEGQIVVPLKSFSLVSPGASSVDLSPDVLSRLQTLVDEGLDLRIKDIPSHYS</sequence>
<name>A0A5C3LQB3_9AGAR</name>
<evidence type="ECO:0000313" key="1">
    <source>
        <dbReference type="EMBL" id="TFK35284.1"/>
    </source>
</evidence>
<dbReference type="Proteomes" id="UP000308652">
    <property type="component" value="Unassembled WGS sequence"/>
</dbReference>
<reference evidence="1 2" key="1">
    <citation type="journal article" date="2019" name="Nat. Ecol. Evol.">
        <title>Megaphylogeny resolves global patterns of mushroom evolution.</title>
        <authorList>
            <person name="Varga T."/>
            <person name="Krizsan K."/>
            <person name="Foldi C."/>
            <person name="Dima B."/>
            <person name="Sanchez-Garcia M."/>
            <person name="Sanchez-Ramirez S."/>
            <person name="Szollosi G.J."/>
            <person name="Szarkandi J.G."/>
            <person name="Papp V."/>
            <person name="Albert L."/>
            <person name="Andreopoulos W."/>
            <person name="Angelini C."/>
            <person name="Antonin V."/>
            <person name="Barry K.W."/>
            <person name="Bougher N.L."/>
            <person name="Buchanan P."/>
            <person name="Buyck B."/>
            <person name="Bense V."/>
            <person name="Catcheside P."/>
            <person name="Chovatia M."/>
            <person name="Cooper J."/>
            <person name="Damon W."/>
            <person name="Desjardin D."/>
            <person name="Finy P."/>
            <person name="Geml J."/>
            <person name="Haridas S."/>
            <person name="Hughes K."/>
            <person name="Justo A."/>
            <person name="Karasinski D."/>
            <person name="Kautmanova I."/>
            <person name="Kiss B."/>
            <person name="Kocsube S."/>
            <person name="Kotiranta H."/>
            <person name="LaButti K.M."/>
            <person name="Lechner B.E."/>
            <person name="Liimatainen K."/>
            <person name="Lipzen A."/>
            <person name="Lukacs Z."/>
            <person name="Mihaltcheva S."/>
            <person name="Morgado L.N."/>
            <person name="Niskanen T."/>
            <person name="Noordeloos M.E."/>
            <person name="Ohm R.A."/>
            <person name="Ortiz-Santana B."/>
            <person name="Ovrebo C."/>
            <person name="Racz N."/>
            <person name="Riley R."/>
            <person name="Savchenko A."/>
            <person name="Shiryaev A."/>
            <person name="Soop K."/>
            <person name="Spirin V."/>
            <person name="Szebenyi C."/>
            <person name="Tomsovsky M."/>
            <person name="Tulloss R.E."/>
            <person name="Uehling J."/>
            <person name="Grigoriev I.V."/>
            <person name="Vagvolgyi C."/>
            <person name="Papp T."/>
            <person name="Martin F.M."/>
            <person name="Miettinen O."/>
            <person name="Hibbett D.S."/>
            <person name="Nagy L.G."/>
        </authorList>
    </citation>
    <scope>NUCLEOTIDE SEQUENCE [LARGE SCALE GENOMIC DNA]</scope>
    <source>
        <strain evidence="1 2">CBS 166.37</strain>
    </source>
</reference>
<proteinExistence type="predicted"/>
<dbReference type="Gene3D" id="1.20.1280.50">
    <property type="match status" value="1"/>
</dbReference>
<keyword evidence="2" id="KW-1185">Reference proteome</keyword>
<accession>A0A5C3LQB3</accession>
<gene>
    <name evidence="1" type="ORF">BDQ12DRAFT_324064</name>
</gene>
<dbReference type="OrthoDB" id="3249706at2759"/>
<organism evidence="1 2">
    <name type="scientific">Crucibulum laeve</name>
    <dbReference type="NCBI Taxonomy" id="68775"/>
    <lineage>
        <taxon>Eukaryota</taxon>
        <taxon>Fungi</taxon>
        <taxon>Dikarya</taxon>
        <taxon>Basidiomycota</taxon>
        <taxon>Agaricomycotina</taxon>
        <taxon>Agaricomycetes</taxon>
        <taxon>Agaricomycetidae</taxon>
        <taxon>Agaricales</taxon>
        <taxon>Agaricineae</taxon>
        <taxon>Nidulariaceae</taxon>
        <taxon>Crucibulum</taxon>
    </lineage>
</organism>
<dbReference type="STRING" id="68775.A0A5C3LQB3"/>
<dbReference type="EMBL" id="ML213623">
    <property type="protein sequence ID" value="TFK35284.1"/>
    <property type="molecule type" value="Genomic_DNA"/>
</dbReference>
<protein>
    <submittedName>
        <fullName evidence="1">Uncharacterized protein</fullName>
    </submittedName>
</protein>
<evidence type="ECO:0000313" key="2">
    <source>
        <dbReference type="Proteomes" id="UP000308652"/>
    </source>
</evidence>